<organism evidence="1 2">
    <name type="scientific">Nocardia amikacinitolerans</name>
    <dbReference type="NCBI Taxonomy" id="756689"/>
    <lineage>
        <taxon>Bacteria</taxon>
        <taxon>Bacillati</taxon>
        <taxon>Actinomycetota</taxon>
        <taxon>Actinomycetes</taxon>
        <taxon>Mycobacteriales</taxon>
        <taxon>Nocardiaceae</taxon>
        <taxon>Nocardia</taxon>
    </lineage>
</organism>
<dbReference type="AlphaFoldDB" id="A0A285LWG2"/>
<accession>A0A285LWG2</accession>
<reference evidence="1 2" key="1">
    <citation type="submission" date="2017-09" db="EMBL/GenBank/DDBJ databases">
        <authorList>
            <person name="Ehlers B."/>
            <person name="Leendertz F.H."/>
        </authorList>
    </citation>
    <scope>NUCLEOTIDE SEQUENCE [LARGE SCALE GENOMIC DNA]</scope>
    <source>
        <strain evidence="1 2">DSM 45537</strain>
    </source>
</reference>
<dbReference type="EMBL" id="OBEG01000004">
    <property type="protein sequence ID" value="SNY87681.1"/>
    <property type="molecule type" value="Genomic_DNA"/>
</dbReference>
<dbReference type="Proteomes" id="UP000219565">
    <property type="component" value="Unassembled WGS sequence"/>
</dbReference>
<protein>
    <submittedName>
        <fullName evidence="1">Uncharacterized protein</fullName>
    </submittedName>
</protein>
<gene>
    <name evidence="1" type="ORF">SAMN04244553_4631</name>
</gene>
<evidence type="ECO:0000313" key="1">
    <source>
        <dbReference type="EMBL" id="SNY87681.1"/>
    </source>
</evidence>
<proteinExistence type="predicted"/>
<keyword evidence="2" id="KW-1185">Reference proteome</keyword>
<name>A0A285LWG2_9NOCA</name>
<sequence>MLGAMLTECRTDPAASGSGTVHFWGFARAADAATHDMAHTAVVLDPDAARSPILESAEWLLRRFGGRLWAFGLAHRTSGGLVAEAGTAERGSDAEGSDLCAATIFDARARAYTTLSYLHLGELRQTPTRVHDTREAIETWIDLFDRRAPAAHAWAAAITLDPWANHAAIARLRSV</sequence>
<evidence type="ECO:0000313" key="2">
    <source>
        <dbReference type="Proteomes" id="UP000219565"/>
    </source>
</evidence>